<evidence type="ECO:0000313" key="4">
    <source>
        <dbReference type="Proteomes" id="UP000565207"/>
    </source>
</evidence>
<dbReference type="InterPro" id="IPR042864">
    <property type="entry name" value="TMEM25"/>
</dbReference>
<evidence type="ECO:0000256" key="1">
    <source>
        <dbReference type="SAM" id="MobiDB-lite"/>
    </source>
</evidence>
<organism evidence="3 4">
    <name type="scientific">Pedionomus torquatus</name>
    <name type="common">Plains-wanderer</name>
    <dbReference type="NCBI Taxonomy" id="227192"/>
    <lineage>
        <taxon>Eukaryota</taxon>
        <taxon>Metazoa</taxon>
        <taxon>Chordata</taxon>
        <taxon>Craniata</taxon>
        <taxon>Vertebrata</taxon>
        <taxon>Euteleostomi</taxon>
        <taxon>Archelosauria</taxon>
        <taxon>Archosauria</taxon>
        <taxon>Dinosauria</taxon>
        <taxon>Saurischia</taxon>
        <taxon>Theropoda</taxon>
        <taxon>Coelurosauria</taxon>
        <taxon>Aves</taxon>
        <taxon>Neognathae</taxon>
        <taxon>Neoaves</taxon>
        <taxon>Charadriiformes</taxon>
        <taxon>Pedionomidae</taxon>
        <taxon>Pedionomus</taxon>
    </lineage>
</organism>
<keyword evidence="2" id="KW-0812">Transmembrane</keyword>
<name>A0A7K6N910_PEDTO</name>
<sequence length="182" mass="18552">VMANASETLLLGAARYPGLANLSISVANSVGVTTASLLPPGLLDARVELPLLGVAVGAALALGALLGLGSCLACLACRRGKPESGGSPLIPCPHCSGSRLPPAQGACLPHQSQSLPPDLRLDDLVREDGAAPKDTRAGAQGEESSRSGPQNPLVLSKLGFVQLPMSGRIYKVPSMSSDEIWL</sequence>
<keyword evidence="2" id="KW-1133">Transmembrane helix</keyword>
<comment type="caution">
    <text evidence="3">The sequence shown here is derived from an EMBL/GenBank/DDBJ whole genome shotgun (WGS) entry which is preliminary data.</text>
</comment>
<accession>A0A7K6N910</accession>
<reference evidence="3 4" key="1">
    <citation type="submission" date="2019-09" db="EMBL/GenBank/DDBJ databases">
        <title>Bird 10,000 Genomes (B10K) Project - Family phase.</title>
        <authorList>
            <person name="Zhang G."/>
        </authorList>
    </citation>
    <scope>NUCLEOTIDE SEQUENCE [LARGE SCALE GENOMIC DNA]</scope>
    <source>
        <strain evidence="3">B10K-DU-029-80</strain>
        <tissue evidence="3">Muscle</tissue>
    </source>
</reference>
<gene>
    <name evidence="3" type="primary">Tmem25</name>
    <name evidence="3" type="ORF">PEDTOR_R13398</name>
</gene>
<dbReference type="PANTHER" id="PTHR47224">
    <property type="entry name" value="TRANSMEMBRANE PROTEIN 25"/>
    <property type="match status" value="1"/>
</dbReference>
<evidence type="ECO:0000256" key="2">
    <source>
        <dbReference type="SAM" id="Phobius"/>
    </source>
</evidence>
<dbReference type="GO" id="GO:0090394">
    <property type="term" value="P:negative regulation of excitatory postsynaptic potential"/>
    <property type="evidence" value="ECO:0007669"/>
    <property type="project" value="TreeGrafter"/>
</dbReference>
<proteinExistence type="predicted"/>
<feature type="non-terminal residue" evidence="3">
    <location>
        <position position="1"/>
    </location>
</feature>
<keyword evidence="4" id="KW-1185">Reference proteome</keyword>
<keyword evidence="2" id="KW-0472">Membrane</keyword>
<feature type="non-terminal residue" evidence="3">
    <location>
        <position position="182"/>
    </location>
</feature>
<evidence type="ECO:0000313" key="3">
    <source>
        <dbReference type="EMBL" id="NWW45780.1"/>
    </source>
</evidence>
<feature type="region of interest" description="Disordered" evidence="1">
    <location>
        <begin position="131"/>
        <end position="151"/>
    </location>
</feature>
<dbReference type="AlphaFoldDB" id="A0A7K6N910"/>
<dbReference type="PANTHER" id="PTHR47224:SF1">
    <property type="entry name" value="TRANSMEMBRANE PROTEIN 25"/>
    <property type="match status" value="1"/>
</dbReference>
<dbReference type="EMBL" id="VZRU01005795">
    <property type="protein sequence ID" value="NWW45780.1"/>
    <property type="molecule type" value="Genomic_DNA"/>
</dbReference>
<dbReference type="Proteomes" id="UP000565207">
    <property type="component" value="Unassembled WGS sequence"/>
</dbReference>
<protein>
    <submittedName>
        <fullName evidence="3">TMM25 protein</fullName>
    </submittedName>
</protein>
<feature type="transmembrane region" description="Helical" evidence="2">
    <location>
        <begin position="51"/>
        <end position="75"/>
    </location>
</feature>